<gene>
    <name evidence="2" type="ORF">PMAA_081610</name>
</gene>
<feature type="compositionally biased region" description="Polar residues" evidence="1">
    <location>
        <begin position="274"/>
        <end position="289"/>
    </location>
</feature>
<evidence type="ECO:0000313" key="3">
    <source>
        <dbReference type="Proteomes" id="UP000001294"/>
    </source>
</evidence>
<feature type="compositionally biased region" description="Low complexity" evidence="1">
    <location>
        <begin position="160"/>
        <end position="169"/>
    </location>
</feature>
<protein>
    <submittedName>
        <fullName evidence="2">Uncharacterized protein</fullName>
    </submittedName>
</protein>
<proteinExistence type="predicted"/>
<keyword evidence="3" id="KW-1185">Reference proteome</keyword>
<dbReference type="OrthoDB" id="4227250at2759"/>
<feature type="compositionally biased region" description="Polar residues" evidence="1">
    <location>
        <begin position="324"/>
        <end position="336"/>
    </location>
</feature>
<dbReference type="EMBL" id="DS995901">
    <property type="protein sequence ID" value="EEA24151.1"/>
    <property type="molecule type" value="Genomic_DNA"/>
</dbReference>
<organism evidence="2 3">
    <name type="scientific">Talaromyces marneffei (strain ATCC 18224 / CBS 334.59 / QM 7333)</name>
    <name type="common">Penicillium marneffei</name>
    <dbReference type="NCBI Taxonomy" id="441960"/>
    <lineage>
        <taxon>Eukaryota</taxon>
        <taxon>Fungi</taxon>
        <taxon>Dikarya</taxon>
        <taxon>Ascomycota</taxon>
        <taxon>Pezizomycotina</taxon>
        <taxon>Eurotiomycetes</taxon>
        <taxon>Eurotiomycetidae</taxon>
        <taxon>Eurotiales</taxon>
        <taxon>Trichocomaceae</taxon>
        <taxon>Talaromyces</taxon>
        <taxon>Talaromyces sect. Talaromyces</taxon>
    </lineage>
</organism>
<feature type="region of interest" description="Disordered" evidence="1">
    <location>
        <begin position="152"/>
        <end position="190"/>
    </location>
</feature>
<feature type="region of interest" description="Disordered" evidence="1">
    <location>
        <begin position="264"/>
        <end position="297"/>
    </location>
</feature>
<feature type="region of interest" description="Disordered" evidence="1">
    <location>
        <begin position="314"/>
        <end position="336"/>
    </location>
</feature>
<evidence type="ECO:0000313" key="2">
    <source>
        <dbReference type="EMBL" id="EEA24151.1"/>
    </source>
</evidence>
<dbReference type="HOGENOM" id="CLU_826676_0_0_1"/>
<name>B6QFB6_TALMQ</name>
<accession>B6QFB6</accession>
<reference evidence="3" key="1">
    <citation type="journal article" date="2015" name="Genome Announc.">
        <title>Genome sequence of the AIDS-associated pathogen Penicillium marneffei (ATCC18224) and its near taxonomic relative Talaromyces stipitatus (ATCC10500).</title>
        <authorList>
            <person name="Nierman W.C."/>
            <person name="Fedorova-Abrams N.D."/>
            <person name="Andrianopoulos A."/>
        </authorList>
    </citation>
    <scope>NUCLEOTIDE SEQUENCE [LARGE SCALE GENOMIC DNA]</scope>
    <source>
        <strain evidence="3">ATCC 18224 / CBS 334.59 / QM 7333</strain>
    </source>
</reference>
<sequence>MEARALGRLLDDKNHSICLNCKSSKLFHLIFWIAYLIFLRALNFLPCCINLSPEWFQAHITRVESRIVNIVISIIQIISGRDISYSSFSKNNFRASRQRDGSYESSIMSTGLAENLMTPGDSSLETNYIPPAMFVHQPDIAYLRPRAPRPPYFRRNYENSPRSSSVRSPLPSPIHANGGGGGRRNDNNNNHRAMIQSRSLDGTVSPPPFAEPIPRIPIPPIPAFIARMPFVSVSDSIYSSSCSTQLPAASSEAQTYIDLLPRRSFEDSDGSRHVNVSNRNDAGSASSVPARSRPDVHSGTLAAVAQHYARMNYRRSRNVRSSSAPVTQSTVKDPKL</sequence>
<dbReference type="PhylomeDB" id="B6QFB6"/>
<dbReference type="AlphaFoldDB" id="B6QFB6"/>
<dbReference type="VEuPathDB" id="FungiDB:PMAA_081610"/>
<evidence type="ECO:0000256" key="1">
    <source>
        <dbReference type="SAM" id="MobiDB-lite"/>
    </source>
</evidence>
<dbReference type="Proteomes" id="UP000001294">
    <property type="component" value="Unassembled WGS sequence"/>
</dbReference>